<feature type="coiled-coil region" evidence="1">
    <location>
        <begin position="894"/>
        <end position="944"/>
    </location>
</feature>
<evidence type="ECO:0000256" key="1">
    <source>
        <dbReference type="SAM" id="Coils"/>
    </source>
</evidence>
<evidence type="ECO:0000313" key="5">
    <source>
        <dbReference type="Proteomes" id="UP000006044"/>
    </source>
</evidence>
<protein>
    <submittedName>
        <fullName evidence="4">Phage tail tape measure protein, TP901 family, core region</fullName>
    </submittedName>
</protein>
<comment type="caution">
    <text evidence="4">The sequence shown here is derived from an EMBL/GenBank/DDBJ whole genome shotgun (WGS) entry which is preliminary data.</text>
</comment>
<accession>K0XLN5</accession>
<keyword evidence="2" id="KW-1133">Transmembrane helix</keyword>
<keyword evidence="2" id="KW-0472">Membrane</keyword>
<dbReference type="OrthoDB" id="840436at2"/>
<keyword evidence="2" id="KW-0812">Transmembrane</keyword>
<sequence>MSNYETSASITLEVNGKNAEDRLKALRQRAEDLENALARARNTGDKIEMNKLQKELKKTNKEIREMSSSAQQAESVMRRLDRATPRELSKTLSTLRKQLDNIERGSAAWNAQIEKIKAVQRELNSVKGSMKEHESLWSRFAKKMYDWGSALTMSMAAISGLTITGRRAVQSYADMEGEMANVRKFTGMTTEEVERLNESFKTMDTRSSREQLNKLAQEAGKLGIASQQAVIEYVEAADVINVALDELGEGATRDIGKLSSIYGDAERMGLGKAMLAVGAAINEVSQNSTASASYLVDFENRMVGVGKQADMSIPKIMGYASVLDQNAQQVEMSATALQGIIMKMYQDPGKLARIAGIDVKEFARLVREDANEALLQLLDTLGKAGGMQALAPMFDEMKLDGSRAASVLSVLAGNIESVRREQKLAQEAFDEGTSAITEFNVQNNTVQAQLDKAKKSFNELSVELGKDLLPVMRHAITGASALLLVFKEVISVMKENRALIVSVAAGIAGYTVAVKASTVAQNLWNATQKAGNSIAATGRGIVLLLRYAYFRLEGQVRKADVVMKAFNRTTKMSPVGILVGALSAGVAALLSYREKMKSAREAAAEAAKAEREYEKSITDVSEAAASASKEELARLQALYRAAVDEARSKEERIEAARRLQSLYPDYFSKMSTEQIMLGDAKAKYDELTDSILKNAKAKAAADLIKRNAEQIVEIEQSMPELEKNAVDTDIAYDRAKKRRQEYIDRYNISPSAMGGGYAQDQSALLSNVMVRKSAPGTDDERKAAEAAWKAYAEANDKLTKLQAANKKLAEEYGISLTDVFAGQGDGGNMSSVSASGSAGKSGERNKFQAEDDWLSIEKSKALAGYATGLMDYNEYIEKKAELDKQYLLKKLQNAEATEKEIADIVGELDKLTEKEVTQRNKEQFDAAREEIEAERRERDAADTDSYMRGRISEKTYQRMKFESEIAYLNRLKELYAEGSQERAEIEKQITDKLQADKLAKFEETQDRQKTLYEEYFKGISLMSAEEREQQYRLQIDSLNALTKKMLDAAGNDEAKRQKIIEASAIAEKALKKQYFEETTEESFNAMEKANAELAEWLQSDGGKAVTDSFGMIMSGMSAIFSQISSIVQSNMEMETAAIEKRYDKEISLAEGNTYKVKKLEQDRENEIARAKNEANRKMFAMQVIQAVAQTAQNALAAYGSAAAIPIVGYIMAPIAAAMAVAAGAVQIAAIKKQQQASEAQGYAAGGFTRPGPVDEPAGIVHAGEWVASQKLVTSPVTRPIIDALEYAQRTNTIGSIRRVSALPAPISLPAPSPDGGGNSPDTGVLLATYFAVLKKLGDRLDEPFVTVNTVTGDRGIKKAQDEYDRLIRNKTPKSRRK</sequence>
<reference evidence="4 5" key="1">
    <citation type="submission" date="2012-08" db="EMBL/GenBank/DDBJ databases">
        <title>The Genome Sequence of Barnesiella intestinihominis YIT 11860.</title>
        <authorList>
            <consortium name="The Broad Institute Genome Sequencing Platform"/>
            <person name="Earl A."/>
            <person name="Ward D."/>
            <person name="Feldgarden M."/>
            <person name="Gevers D."/>
            <person name="Morotomi M."/>
            <person name="Walker B."/>
            <person name="Young S.K."/>
            <person name="Zeng Q."/>
            <person name="Gargeya S."/>
            <person name="Fitzgerald M."/>
            <person name="Haas B."/>
            <person name="Abouelleil A."/>
            <person name="Alvarado L."/>
            <person name="Arachchi H.M."/>
            <person name="Berlin A.M."/>
            <person name="Chapman S.B."/>
            <person name="Goldberg J."/>
            <person name="Griggs A."/>
            <person name="Gujja S."/>
            <person name="Hansen M."/>
            <person name="Howarth C."/>
            <person name="Imamovic A."/>
            <person name="Larimer J."/>
            <person name="McCowen C."/>
            <person name="Montmayeur A."/>
            <person name="Murphy C."/>
            <person name="Neiman D."/>
            <person name="Pearson M."/>
            <person name="Priest M."/>
            <person name="Roberts A."/>
            <person name="Saif S."/>
            <person name="Shea T."/>
            <person name="Sisk P."/>
            <person name="Sykes S."/>
            <person name="Wortman J."/>
            <person name="Nusbaum C."/>
            <person name="Birren B."/>
        </authorList>
    </citation>
    <scope>NUCLEOTIDE SEQUENCE [LARGE SCALE GENOMIC DNA]</scope>
    <source>
        <strain evidence="4 5">YIT 11860</strain>
    </source>
</reference>
<dbReference type="RefSeq" id="WP_008861708.1">
    <property type="nucleotide sequence ID" value="NZ_JH815204.1"/>
</dbReference>
<evidence type="ECO:0000313" key="4">
    <source>
        <dbReference type="EMBL" id="EJZ64740.1"/>
    </source>
</evidence>
<proteinExistence type="predicted"/>
<feature type="coiled-coil region" evidence="1">
    <location>
        <begin position="589"/>
        <end position="659"/>
    </location>
</feature>
<name>K0XLN5_9BACT</name>
<dbReference type="NCBIfam" id="TIGR01760">
    <property type="entry name" value="tape_meas_TP901"/>
    <property type="match status" value="1"/>
</dbReference>
<feature type="coiled-coil region" evidence="1">
    <location>
        <begin position="16"/>
        <end position="76"/>
    </location>
</feature>
<feature type="transmembrane region" description="Helical" evidence="2">
    <location>
        <begin position="1206"/>
        <end position="1230"/>
    </location>
</feature>
<dbReference type="PATRIC" id="fig|742726.3.peg.1294"/>
<evidence type="ECO:0000256" key="2">
    <source>
        <dbReference type="SAM" id="Phobius"/>
    </source>
</evidence>
<dbReference type="EMBL" id="ADLE01000008">
    <property type="protein sequence ID" value="EJZ64740.1"/>
    <property type="molecule type" value="Genomic_DNA"/>
</dbReference>
<dbReference type="Proteomes" id="UP000006044">
    <property type="component" value="Unassembled WGS sequence"/>
</dbReference>
<dbReference type="Pfam" id="PF10145">
    <property type="entry name" value="PhageMin_Tail"/>
    <property type="match status" value="1"/>
</dbReference>
<dbReference type="STRING" id="742726.HMPREF9448_01222"/>
<dbReference type="GeneID" id="77848511"/>
<dbReference type="eggNOG" id="COG5283">
    <property type="taxonomic scope" value="Bacteria"/>
</dbReference>
<keyword evidence="5" id="KW-1185">Reference proteome</keyword>
<dbReference type="HOGENOM" id="CLU_256556_0_0_10"/>
<evidence type="ECO:0000259" key="3">
    <source>
        <dbReference type="Pfam" id="PF10145"/>
    </source>
</evidence>
<organism evidence="4 5">
    <name type="scientific">Barnesiella intestinihominis YIT 11860</name>
    <dbReference type="NCBI Taxonomy" id="742726"/>
    <lineage>
        <taxon>Bacteria</taxon>
        <taxon>Pseudomonadati</taxon>
        <taxon>Bacteroidota</taxon>
        <taxon>Bacteroidia</taxon>
        <taxon>Bacteroidales</taxon>
        <taxon>Barnesiellaceae</taxon>
        <taxon>Barnesiella</taxon>
    </lineage>
</organism>
<gene>
    <name evidence="4" type="ORF">HMPREF9448_01222</name>
</gene>
<feature type="domain" description="Phage tail tape measure protein" evidence="3">
    <location>
        <begin position="204"/>
        <end position="386"/>
    </location>
</feature>
<dbReference type="InterPro" id="IPR010090">
    <property type="entry name" value="Phage_tape_meas"/>
</dbReference>
<keyword evidence="1" id="KW-0175">Coiled coil</keyword>